<proteinExistence type="predicted"/>
<sequence>MEEDIDVDGENDCQIFLNNEGDNQAHYDPQPLRMSRTVGNKEAVSLTKEETLQNINRLLNRYMNRLPVQIIIISHFMSGQDTYAFRFLVNNEYTGCLKSNSPVANAYNFFSM</sequence>
<evidence type="ECO:0000313" key="1">
    <source>
        <dbReference type="Proteomes" id="UP000046392"/>
    </source>
</evidence>
<name>A0A0N5BYL9_STREA</name>
<accession>A0A0N5BYL9</accession>
<evidence type="ECO:0000313" key="2">
    <source>
        <dbReference type="WBParaSite" id="SPAL_0001087100.1"/>
    </source>
</evidence>
<organism evidence="1 2">
    <name type="scientific">Strongyloides papillosus</name>
    <name type="common">Intestinal threadworm</name>
    <dbReference type="NCBI Taxonomy" id="174720"/>
    <lineage>
        <taxon>Eukaryota</taxon>
        <taxon>Metazoa</taxon>
        <taxon>Ecdysozoa</taxon>
        <taxon>Nematoda</taxon>
        <taxon>Chromadorea</taxon>
        <taxon>Rhabditida</taxon>
        <taxon>Tylenchina</taxon>
        <taxon>Panagrolaimomorpha</taxon>
        <taxon>Strongyloidoidea</taxon>
        <taxon>Strongyloididae</taxon>
        <taxon>Strongyloides</taxon>
    </lineage>
</organism>
<dbReference type="WBParaSite" id="SPAL_0001087100.1">
    <property type="protein sequence ID" value="SPAL_0001087100.1"/>
    <property type="gene ID" value="SPAL_0001087100"/>
</dbReference>
<dbReference type="Proteomes" id="UP000046392">
    <property type="component" value="Unplaced"/>
</dbReference>
<dbReference type="AlphaFoldDB" id="A0A0N5BYL9"/>
<keyword evidence="1" id="KW-1185">Reference proteome</keyword>
<protein>
    <submittedName>
        <fullName evidence="2">Uncharacterized protein</fullName>
    </submittedName>
</protein>
<reference evidence="2" key="1">
    <citation type="submission" date="2017-02" db="UniProtKB">
        <authorList>
            <consortium name="WormBaseParasite"/>
        </authorList>
    </citation>
    <scope>IDENTIFICATION</scope>
</reference>